<accession>A0A2M9BNG9</accession>
<comment type="caution">
    <text evidence="1">The sequence shown here is derived from an EMBL/GenBank/DDBJ whole genome shotgun (WGS) entry which is preliminary data.</text>
</comment>
<name>A0A2M9BNG9_9BACT</name>
<keyword evidence="2" id="KW-1185">Reference proteome</keyword>
<evidence type="ECO:0000313" key="2">
    <source>
        <dbReference type="Proteomes" id="UP000228535"/>
    </source>
</evidence>
<dbReference type="EMBL" id="PGFA01000001">
    <property type="protein sequence ID" value="PJJ59440.1"/>
    <property type="molecule type" value="Genomic_DNA"/>
</dbReference>
<gene>
    <name evidence="1" type="ORF">CLV45_0857</name>
</gene>
<proteinExistence type="predicted"/>
<dbReference type="InterPro" id="IPR046558">
    <property type="entry name" value="DUF6712"/>
</dbReference>
<protein>
    <submittedName>
        <fullName evidence="1">Uncharacterized protein</fullName>
    </submittedName>
</protein>
<reference evidence="1 2" key="1">
    <citation type="submission" date="2017-11" db="EMBL/GenBank/DDBJ databases">
        <title>Genomic Encyclopedia of Archaeal and Bacterial Type Strains, Phase II (KMG-II): From Individual Species to Whole Genera.</title>
        <authorList>
            <person name="Goeker M."/>
        </authorList>
    </citation>
    <scope>NUCLEOTIDE SEQUENCE [LARGE SCALE GENOMIC DNA]</scope>
    <source>
        <strain evidence="1 2">DSM 11115</strain>
    </source>
</reference>
<dbReference type="RefSeq" id="WP_100335161.1">
    <property type="nucleotide sequence ID" value="NZ_PGFA01000001.1"/>
</dbReference>
<organism evidence="1 2">
    <name type="scientific">Hymenobacter chitinivorans DSM 11115</name>
    <dbReference type="NCBI Taxonomy" id="1121954"/>
    <lineage>
        <taxon>Bacteria</taxon>
        <taxon>Pseudomonadati</taxon>
        <taxon>Bacteroidota</taxon>
        <taxon>Cytophagia</taxon>
        <taxon>Cytophagales</taxon>
        <taxon>Hymenobacteraceae</taxon>
        <taxon>Hymenobacter</taxon>
    </lineage>
</organism>
<dbReference type="AlphaFoldDB" id="A0A2M9BNG9"/>
<evidence type="ECO:0000313" key="1">
    <source>
        <dbReference type="EMBL" id="PJJ59440.1"/>
    </source>
</evidence>
<dbReference type="Proteomes" id="UP000228535">
    <property type="component" value="Unassembled WGS sequence"/>
</dbReference>
<dbReference type="Pfam" id="PF20459">
    <property type="entry name" value="DUF6712"/>
    <property type="match status" value="2"/>
</dbReference>
<sequence length="333" mass="37537">MLLKTPEELAQFVKIDDNEFPTVLPPEIERLENVLLRPLLGAPLLAWLQAQYDAGIEADSLAARLLRVVQAPLARLGVAGVVVELQMTVSNTGIQIMSTTTHKTAFQWQTKQLEKTLLRKGYLDLCHLLYWLEQSREGSPELQAWAAGPGQTLRRQLIVSVEEFNRFENISSSWPVFEALKPLMRRQELFILAPQLGDEFLQELRDQVRTRTLSEENEELLETYMRPALASLTLARAIPELGLRLTGDGIELMVARIDDANEKEADAGLDLLLQARAFEAQRAADILLEKMRAFLNRTASATRYATYFASSIYKPATTPIPLNTAESRVYRAC</sequence>
<dbReference type="OrthoDB" id="872721at2"/>